<evidence type="ECO:0000313" key="4">
    <source>
        <dbReference type="Proteomes" id="UP000471166"/>
    </source>
</evidence>
<dbReference type="GO" id="GO:0005829">
    <property type="term" value="C:cytosol"/>
    <property type="evidence" value="ECO:0007669"/>
    <property type="project" value="TreeGrafter"/>
</dbReference>
<feature type="domain" description="Pyridoxamine 5'-phosphate oxidase N-terminal" evidence="2">
    <location>
        <begin position="4"/>
        <end position="99"/>
    </location>
</feature>
<name>A0A6P1CTT8_9NOCA</name>
<organism evidence="3 4">
    <name type="scientific">Nocardia cyriacigeorgica</name>
    <dbReference type="NCBI Taxonomy" id="135487"/>
    <lineage>
        <taxon>Bacteria</taxon>
        <taxon>Bacillati</taxon>
        <taxon>Actinomycetota</taxon>
        <taxon>Actinomycetes</taxon>
        <taxon>Mycobacteriales</taxon>
        <taxon>Nocardiaceae</taxon>
        <taxon>Nocardia</taxon>
    </lineage>
</organism>
<dbReference type="GO" id="GO:0070967">
    <property type="term" value="F:coenzyme F420 binding"/>
    <property type="evidence" value="ECO:0007669"/>
    <property type="project" value="TreeGrafter"/>
</dbReference>
<evidence type="ECO:0000256" key="1">
    <source>
        <dbReference type="ARBA" id="ARBA00023002"/>
    </source>
</evidence>
<reference evidence="3 4" key="1">
    <citation type="submission" date="2020-01" db="EMBL/GenBank/DDBJ databases">
        <title>Genetics and antimicrobial susceptibilities of Nocardia species isolated from the soil; a comparison with species isolated from humans.</title>
        <authorList>
            <person name="Carrasco G."/>
            <person name="Monzon S."/>
            <person name="Sansegundo M."/>
            <person name="Garcia E."/>
            <person name="Garrido N."/>
            <person name="Medina M.J."/>
            <person name="Villalon P."/>
            <person name="Ramirez-Arocha A.C."/>
            <person name="Jimenez P."/>
            <person name="Cuesta I."/>
            <person name="Valdezate S."/>
        </authorList>
    </citation>
    <scope>NUCLEOTIDE SEQUENCE [LARGE SCALE GENOMIC DNA]</scope>
    <source>
        <strain evidence="3 4">CNM20110626</strain>
    </source>
</reference>
<accession>A0A6P1CTT8</accession>
<dbReference type="SUPFAM" id="SSF50475">
    <property type="entry name" value="FMN-binding split barrel"/>
    <property type="match status" value="1"/>
</dbReference>
<dbReference type="AlphaFoldDB" id="A0A6P1CTT8"/>
<dbReference type="InterPro" id="IPR012349">
    <property type="entry name" value="Split_barrel_FMN-bd"/>
</dbReference>
<dbReference type="OMA" id="RYWYHAW"/>
<dbReference type="Pfam" id="PF01243">
    <property type="entry name" value="PNPOx_N"/>
    <property type="match status" value="1"/>
</dbReference>
<dbReference type="GO" id="GO:0016627">
    <property type="term" value="F:oxidoreductase activity, acting on the CH-CH group of donors"/>
    <property type="evidence" value="ECO:0007669"/>
    <property type="project" value="TreeGrafter"/>
</dbReference>
<dbReference type="RefSeq" id="WP_014351514.1">
    <property type="nucleotide sequence ID" value="NZ_AP026975.1"/>
</dbReference>
<evidence type="ECO:0000313" key="3">
    <source>
        <dbReference type="EMBL" id="NEW33555.1"/>
    </source>
</evidence>
<dbReference type="InterPro" id="IPR019965">
    <property type="entry name" value="PPOX_F420-dep_Rv2061_put"/>
</dbReference>
<proteinExistence type="predicted"/>
<dbReference type="NCBIfam" id="TIGR03666">
    <property type="entry name" value="Rv2061_F420"/>
    <property type="match status" value="1"/>
</dbReference>
<protein>
    <submittedName>
        <fullName evidence="3">PPOX class F420-dependent oxidoreductase</fullName>
    </submittedName>
</protein>
<keyword evidence="1" id="KW-0560">Oxidoreductase</keyword>
<evidence type="ECO:0000259" key="2">
    <source>
        <dbReference type="Pfam" id="PF01243"/>
    </source>
</evidence>
<sequence>MSDARTAVEKADYVLLTTFRKDGTPVPTPLWAAADDGKIFVWTVTDSWKVKRLRRNPAVTLQPCNAKGTPHGAAIDGTARILDADETEHVRRLLRKKYFLLGPLVILGSNLRRGKSGTIGIEITPAS</sequence>
<dbReference type="PANTHER" id="PTHR35176">
    <property type="entry name" value="HEME OXYGENASE HI_0854-RELATED"/>
    <property type="match status" value="1"/>
</dbReference>
<dbReference type="InterPro" id="IPR011576">
    <property type="entry name" value="Pyridox_Oxase_N"/>
</dbReference>
<dbReference type="EMBL" id="JAAGVB010000018">
    <property type="protein sequence ID" value="NEW33555.1"/>
    <property type="molecule type" value="Genomic_DNA"/>
</dbReference>
<dbReference type="PANTHER" id="PTHR35176:SF11">
    <property type="entry name" value="PYRIDOXAMINE 5'-PHOSPHATE OXIDASE FAMILY PROTEIN"/>
    <property type="match status" value="1"/>
</dbReference>
<dbReference type="InterPro" id="IPR052019">
    <property type="entry name" value="F420H2_bilvrd_red/Heme_oxyg"/>
</dbReference>
<dbReference type="Gene3D" id="2.30.110.10">
    <property type="entry name" value="Electron Transport, Fmn-binding Protein, Chain A"/>
    <property type="match status" value="1"/>
</dbReference>
<comment type="caution">
    <text evidence="3">The sequence shown here is derived from an EMBL/GenBank/DDBJ whole genome shotgun (WGS) entry which is preliminary data.</text>
</comment>
<gene>
    <name evidence="3" type="ORF">GV791_13420</name>
</gene>
<dbReference type="Proteomes" id="UP000471166">
    <property type="component" value="Unassembled WGS sequence"/>
</dbReference>